<keyword evidence="5 11" id="KW-0863">Zinc-finger</keyword>
<dbReference type="Gene3D" id="3.40.850.10">
    <property type="entry name" value="Kinesin motor domain"/>
    <property type="match status" value="1"/>
</dbReference>
<feature type="binding site" evidence="12">
    <location>
        <begin position="185"/>
        <end position="192"/>
    </location>
    <ligand>
        <name>ATP</name>
        <dbReference type="ChEBI" id="CHEBI:30616"/>
    </ligand>
</feature>
<dbReference type="EMBL" id="JABCRI010000006">
    <property type="protein sequence ID" value="KAF8405309.1"/>
    <property type="molecule type" value="Genomic_DNA"/>
</dbReference>
<feature type="coiled-coil region" evidence="13">
    <location>
        <begin position="436"/>
        <end position="511"/>
    </location>
</feature>
<feature type="coiled-coil region" evidence="13">
    <location>
        <begin position="924"/>
        <end position="962"/>
    </location>
</feature>
<evidence type="ECO:0000259" key="15">
    <source>
        <dbReference type="PROSITE" id="PS50067"/>
    </source>
</evidence>
<dbReference type="OMA" id="IGSRSMT"/>
<evidence type="ECO:0000259" key="16">
    <source>
        <dbReference type="PROSITE" id="PS50089"/>
    </source>
</evidence>
<feature type="region of interest" description="Disordered" evidence="14">
    <location>
        <begin position="56"/>
        <end position="83"/>
    </location>
</feature>
<evidence type="ECO:0000256" key="10">
    <source>
        <dbReference type="ARBA" id="ARBA00023175"/>
    </source>
</evidence>
<dbReference type="InterPro" id="IPR036961">
    <property type="entry name" value="Kinesin_motor_dom_sf"/>
</dbReference>
<dbReference type="PROSITE" id="PS50067">
    <property type="entry name" value="KINESIN_MOTOR_2"/>
    <property type="match status" value="1"/>
</dbReference>
<dbReference type="InterPro" id="IPR013083">
    <property type="entry name" value="Znf_RING/FYVE/PHD"/>
</dbReference>
<dbReference type="InterPro" id="IPR001841">
    <property type="entry name" value="Znf_RING"/>
</dbReference>
<evidence type="ECO:0000256" key="12">
    <source>
        <dbReference type="PROSITE-ProRule" id="PRU00283"/>
    </source>
</evidence>
<evidence type="ECO:0000256" key="8">
    <source>
        <dbReference type="ARBA" id="ARBA00022946"/>
    </source>
</evidence>
<keyword evidence="6" id="KW-0862">Zinc</keyword>
<comment type="caution">
    <text evidence="17">The sequence shown here is derived from an EMBL/GenBank/DDBJ whole genome shotgun (WGS) entry which is preliminary data.</text>
</comment>
<dbReference type="GO" id="GO:0005524">
    <property type="term" value="F:ATP binding"/>
    <property type="evidence" value="ECO:0007669"/>
    <property type="project" value="UniProtKB-UniRule"/>
</dbReference>
<dbReference type="PROSITE" id="PS00411">
    <property type="entry name" value="KINESIN_MOTOR_1"/>
    <property type="match status" value="1"/>
</dbReference>
<feature type="coiled-coil region" evidence="13">
    <location>
        <begin position="665"/>
        <end position="692"/>
    </location>
</feature>
<keyword evidence="8" id="KW-0809">Transit peptide</keyword>
<evidence type="ECO:0000313" key="18">
    <source>
        <dbReference type="Proteomes" id="UP000655225"/>
    </source>
</evidence>
<dbReference type="SMART" id="SM00129">
    <property type="entry name" value="KISc"/>
    <property type="match status" value="1"/>
</dbReference>
<feature type="compositionally biased region" description="Polar residues" evidence="14">
    <location>
        <begin position="59"/>
        <end position="77"/>
    </location>
</feature>
<name>A0A834ZCB7_TETSI</name>
<feature type="domain" description="Kinesin motor" evidence="15">
    <location>
        <begin position="105"/>
        <end position="427"/>
    </location>
</feature>
<dbReference type="Proteomes" id="UP000655225">
    <property type="component" value="Unassembled WGS sequence"/>
</dbReference>
<dbReference type="PROSITE" id="PS50089">
    <property type="entry name" value="ZF_RING_2"/>
    <property type="match status" value="1"/>
</dbReference>
<dbReference type="GO" id="GO:0005874">
    <property type="term" value="C:microtubule"/>
    <property type="evidence" value="ECO:0007669"/>
    <property type="project" value="UniProtKB-KW"/>
</dbReference>
<dbReference type="InterPro" id="IPR027417">
    <property type="entry name" value="P-loop_NTPase"/>
</dbReference>
<dbReference type="InterPro" id="IPR001752">
    <property type="entry name" value="Kinesin_motor_dom"/>
</dbReference>
<dbReference type="SUPFAM" id="SSF52540">
    <property type="entry name" value="P-loop containing nucleoside triphosphate hydrolases"/>
    <property type="match status" value="1"/>
</dbReference>
<proteinExistence type="inferred from homology"/>
<evidence type="ECO:0000256" key="2">
    <source>
        <dbReference type="ARBA" id="ARBA00022701"/>
    </source>
</evidence>
<gene>
    <name evidence="17" type="ORF">HHK36_010212</name>
</gene>
<keyword evidence="7 12" id="KW-0067">ATP-binding</keyword>
<feature type="compositionally biased region" description="Low complexity" evidence="14">
    <location>
        <begin position="24"/>
        <end position="33"/>
    </location>
</feature>
<accession>A0A834ZCB7</accession>
<dbReference type="PANTHER" id="PTHR47968">
    <property type="entry name" value="CENTROMERE PROTEIN E"/>
    <property type="match status" value="1"/>
</dbReference>
<dbReference type="GO" id="GO:0008270">
    <property type="term" value="F:zinc ion binding"/>
    <property type="evidence" value="ECO:0007669"/>
    <property type="project" value="UniProtKB-KW"/>
</dbReference>
<dbReference type="Pfam" id="PF13920">
    <property type="entry name" value="zf-C3HC4_3"/>
    <property type="match status" value="1"/>
</dbReference>
<protein>
    <recommendedName>
        <fullName evidence="19">Kinesin-like protein KIN-7D, mitochondrial</fullName>
    </recommendedName>
</protein>
<evidence type="ECO:0000256" key="11">
    <source>
        <dbReference type="PROSITE-ProRule" id="PRU00175"/>
    </source>
</evidence>
<dbReference type="AlphaFoldDB" id="A0A834ZCB7"/>
<dbReference type="Pfam" id="PF00225">
    <property type="entry name" value="Kinesin"/>
    <property type="match status" value="1"/>
</dbReference>
<dbReference type="FunFam" id="3.40.850.10:FF:000014">
    <property type="entry name" value="Kinesin-like protein KIN-7G"/>
    <property type="match status" value="1"/>
</dbReference>
<organism evidence="17 18">
    <name type="scientific">Tetracentron sinense</name>
    <name type="common">Spur-leaf</name>
    <dbReference type="NCBI Taxonomy" id="13715"/>
    <lineage>
        <taxon>Eukaryota</taxon>
        <taxon>Viridiplantae</taxon>
        <taxon>Streptophyta</taxon>
        <taxon>Embryophyta</taxon>
        <taxon>Tracheophyta</taxon>
        <taxon>Spermatophyta</taxon>
        <taxon>Magnoliopsida</taxon>
        <taxon>Trochodendrales</taxon>
        <taxon>Trochodendraceae</taxon>
        <taxon>Tetracentron</taxon>
    </lineage>
</organism>
<dbReference type="GO" id="GO:0003777">
    <property type="term" value="F:microtubule motor activity"/>
    <property type="evidence" value="ECO:0007669"/>
    <property type="project" value="InterPro"/>
</dbReference>
<dbReference type="InterPro" id="IPR027640">
    <property type="entry name" value="Kinesin-like_fam"/>
</dbReference>
<evidence type="ECO:0008006" key="19">
    <source>
        <dbReference type="Google" id="ProtNLM"/>
    </source>
</evidence>
<evidence type="ECO:0000256" key="14">
    <source>
        <dbReference type="SAM" id="MobiDB-lite"/>
    </source>
</evidence>
<dbReference type="CDD" id="cd16649">
    <property type="entry name" value="mRING-HC-C3HC5_CGRF1-like"/>
    <property type="match status" value="1"/>
</dbReference>
<feature type="region of interest" description="Disordered" evidence="14">
    <location>
        <begin position="546"/>
        <end position="602"/>
    </location>
</feature>
<evidence type="ECO:0000256" key="4">
    <source>
        <dbReference type="ARBA" id="ARBA00022741"/>
    </source>
</evidence>
<feature type="compositionally biased region" description="Low complexity" evidence="14">
    <location>
        <begin position="1"/>
        <end position="12"/>
    </location>
</feature>
<evidence type="ECO:0000256" key="9">
    <source>
        <dbReference type="ARBA" id="ARBA00023054"/>
    </source>
</evidence>
<evidence type="ECO:0000256" key="6">
    <source>
        <dbReference type="ARBA" id="ARBA00022833"/>
    </source>
</evidence>
<dbReference type="InterPro" id="IPR019821">
    <property type="entry name" value="Kinesin_motor_CS"/>
</dbReference>
<evidence type="ECO:0000256" key="3">
    <source>
        <dbReference type="ARBA" id="ARBA00022723"/>
    </source>
</evidence>
<dbReference type="OrthoDB" id="3176171at2759"/>
<evidence type="ECO:0000313" key="17">
    <source>
        <dbReference type="EMBL" id="KAF8405309.1"/>
    </source>
</evidence>
<evidence type="ECO:0000256" key="5">
    <source>
        <dbReference type="ARBA" id="ARBA00022771"/>
    </source>
</evidence>
<dbReference type="PRINTS" id="PR00380">
    <property type="entry name" value="KINESINHEAVY"/>
</dbReference>
<feature type="compositionally biased region" description="Polar residues" evidence="14">
    <location>
        <begin position="591"/>
        <end position="602"/>
    </location>
</feature>
<feature type="domain" description="RING-type" evidence="16">
    <location>
        <begin position="1061"/>
        <end position="1096"/>
    </location>
</feature>
<sequence length="1108" mass="121800">MAASSSRGRSSSPFGYRKPSIPYSSSSSSSSVSNGRLMPRSCSSSASSFFGSSNGFATRSMTPSRGRTDSVYNGSRNHGNRTPVGYASADELIGESLDAPRSGDSISVTIRFRPLSEREIQRGDEIAWYADGDKIVRSQYNPATAYAFDRVFGPSTLSKAVYDVSARPVVKAAMDGVNGTVFAYGVTSSGKTHTMHGDQNSPGIIPLAIKDVFSLIQDTPGREFLLRVSYLEIYNEVSALVVINDLLDPTGQNLRVREDAQGTYVEGIKEEVVLSPGHALSFIAAGEEHRHVGSNNFNLFSSRSHTIFTLMIESSAHGDEYDGVVFSQLNLIDLAGSESSKTETTGLRRKEGSYINKSLLTLGTVIGKLSEGKASHVPYRDSKLTRLLQSSLSGHGHVSLICTVTPASSNMEETHNTLKFASRAKRVEIYASRNKIIDEKSLIKKYQREISVLKEELDQLKNGMLGGINHEEIITLRQKLEEGQVKMQSRLEEEEEAKAALMSRIQRLTKLILVSTKNTIPGCLSDVPSHQQRHSVGEDDKLHVLREGSPLPSESENHNDSPSSALSVPSDPTYDLKHTRSSSKWNEELSPANSSVTESTQVGELFSGTASGSRLPTVGMAISDQMDLHVEQVKMLAGEIAFSTSTLKRLVEQSVNDPGGAKTQIQNLELEIQEKRRQMRILEKHISESSEASIASTTLVDMQQALTRLMTQCNEKGFELEIKSADNRILQEQLQDKCSENKGLQEKVLLLQQQLASVMVDKSSSSDKNVSEEYIAELKNKSQYQEIENEKLKLEHVQLLEENSGLVVQNQKLAEEASYAKELASAAAVELKNLAGEVTKLSLQNARQAKELLAAQDMAYSRGAGMQTGIGANRKYSESKTDGSKPGRKARLFSRANEIPGTVYDGAEFWNLDSDDIKMELQARKQREAVLEAALAEKELAEEEYRKKVEEAKKREAALENDLASMWVLVAKLKKEGGAISELNIDERSSGGIDFMSDPKTNDSDSKEAVLKERHVLNGTKPVRDGPVLEPLVVRLKARMQEMKEKELEPLDNGDANSHTCKVCFEAPTAAILLPCRHFCLCKPCSLACSECPVCRTKIADRFIAFTS</sequence>
<dbReference type="SUPFAM" id="SSF57850">
    <property type="entry name" value="RING/U-box"/>
    <property type="match status" value="1"/>
</dbReference>
<dbReference type="GO" id="GO:0007018">
    <property type="term" value="P:microtubule-based movement"/>
    <property type="evidence" value="ECO:0007669"/>
    <property type="project" value="InterPro"/>
</dbReference>
<feature type="region of interest" description="Disordered" evidence="14">
    <location>
        <begin position="1"/>
        <end position="38"/>
    </location>
</feature>
<dbReference type="PANTHER" id="PTHR47968:SF35">
    <property type="entry name" value="KINESIN-LIKE PROTEIN KIN-7D, MITOCHONDRIAL ISOFORM X1"/>
    <property type="match status" value="1"/>
</dbReference>
<keyword evidence="9 13" id="KW-0175">Coiled coil</keyword>
<dbReference type="Gene3D" id="3.30.40.10">
    <property type="entry name" value="Zinc/RING finger domain, C3HC4 (zinc finger)"/>
    <property type="match status" value="1"/>
</dbReference>
<dbReference type="CDD" id="cd01374">
    <property type="entry name" value="KISc_CENP_E"/>
    <property type="match status" value="1"/>
</dbReference>
<evidence type="ECO:0000256" key="1">
    <source>
        <dbReference type="ARBA" id="ARBA00007310"/>
    </source>
</evidence>
<reference evidence="17 18" key="1">
    <citation type="submission" date="2020-04" db="EMBL/GenBank/DDBJ databases">
        <title>Plant Genome Project.</title>
        <authorList>
            <person name="Zhang R.-G."/>
        </authorList>
    </citation>
    <scope>NUCLEOTIDE SEQUENCE [LARGE SCALE GENOMIC DNA]</scope>
    <source>
        <strain evidence="17">YNK0</strain>
        <tissue evidence="17">Leaf</tissue>
    </source>
</reference>
<keyword evidence="2" id="KW-0493">Microtubule</keyword>
<dbReference type="GO" id="GO:0008017">
    <property type="term" value="F:microtubule binding"/>
    <property type="evidence" value="ECO:0007669"/>
    <property type="project" value="InterPro"/>
</dbReference>
<dbReference type="FunFam" id="3.30.40.10:FF:000148">
    <property type="entry name" value="Kinesin-like protein KIN-7D, mitochondrial"/>
    <property type="match status" value="1"/>
</dbReference>
<keyword evidence="4 12" id="KW-0547">Nucleotide-binding</keyword>
<keyword evidence="3" id="KW-0479">Metal-binding</keyword>
<keyword evidence="18" id="KW-1185">Reference proteome</keyword>
<keyword evidence="10 12" id="KW-0505">Motor protein</keyword>
<evidence type="ECO:0000256" key="7">
    <source>
        <dbReference type="ARBA" id="ARBA00022840"/>
    </source>
</evidence>
<evidence type="ECO:0000256" key="13">
    <source>
        <dbReference type="SAM" id="Coils"/>
    </source>
</evidence>
<comment type="similarity">
    <text evidence="1">Belongs to the TRAFAC class myosin-kinesin ATPase superfamily. Kinesin family. KIN-7 subfamily.</text>
</comment>